<dbReference type="EMBL" id="JACHJW010000001">
    <property type="protein sequence ID" value="MBB4958032.1"/>
    <property type="molecule type" value="Genomic_DNA"/>
</dbReference>
<organism evidence="2 3">
    <name type="scientific">Micromonospora polyrhachis</name>
    <dbReference type="NCBI Taxonomy" id="1282883"/>
    <lineage>
        <taxon>Bacteria</taxon>
        <taxon>Bacillati</taxon>
        <taxon>Actinomycetota</taxon>
        <taxon>Actinomycetes</taxon>
        <taxon>Micromonosporales</taxon>
        <taxon>Micromonosporaceae</taxon>
        <taxon>Micromonospora</taxon>
    </lineage>
</organism>
<accession>A0A7W7SPL5</accession>
<gene>
    <name evidence="2" type="ORF">FHR38_001765</name>
</gene>
<reference evidence="2 3" key="1">
    <citation type="submission" date="2020-08" db="EMBL/GenBank/DDBJ databases">
        <title>Sequencing the genomes of 1000 actinobacteria strains.</title>
        <authorList>
            <person name="Klenk H.-P."/>
        </authorList>
    </citation>
    <scope>NUCLEOTIDE SEQUENCE [LARGE SCALE GENOMIC DNA]</scope>
    <source>
        <strain evidence="2 3">DSM 45886</strain>
    </source>
</reference>
<dbReference type="RefSeq" id="WP_184534193.1">
    <property type="nucleotide sequence ID" value="NZ_JACHJW010000001.1"/>
</dbReference>
<dbReference type="Proteomes" id="UP000578819">
    <property type="component" value="Unassembled WGS sequence"/>
</dbReference>
<comment type="caution">
    <text evidence="2">The sequence shown here is derived from an EMBL/GenBank/DDBJ whole genome shotgun (WGS) entry which is preliminary data.</text>
</comment>
<feature type="region of interest" description="Disordered" evidence="1">
    <location>
        <begin position="115"/>
        <end position="140"/>
    </location>
</feature>
<feature type="region of interest" description="Disordered" evidence="1">
    <location>
        <begin position="68"/>
        <end position="88"/>
    </location>
</feature>
<evidence type="ECO:0000256" key="1">
    <source>
        <dbReference type="SAM" id="MobiDB-lite"/>
    </source>
</evidence>
<proteinExistence type="predicted"/>
<dbReference type="AlphaFoldDB" id="A0A7W7SPL5"/>
<evidence type="ECO:0000313" key="2">
    <source>
        <dbReference type="EMBL" id="MBB4958032.1"/>
    </source>
</evidence>
<keyword evidence="3" id="KW-1185">Reference proteome</keyword>
<name>A0A7W7SPL5_9ACTN</name>
<evidence type="ECO:0000313" key="3">
    <source>
        <dbReference type="Proteomes" id="UP000578819"/>
    </source>
</evidence>
<feature type="region of interest" description="Disordered" evidence="1">
    <location>
        <begin position="1"/>
        <end position="29"/>
    </location>
</feature>
<sequence length="140" mass="15304">MSKQSHDIGWKKANREGAPTRGRAAAERRKAAKAARAAVLLARMETATLSAEWDEEFHVRERARAAGVLVAEEPQPAPEPGPQSVTPTRACRHCGEPFPVQGEGRWRYCSNACRAADRPSAPPAQGSMRDRPHRTLLGSK</sequence>
<feature type="compositionally biased region" description="Basic and acidic residues" evidence="1">
    <location>
        <begin position="1"/>
        <end position="15"/>
    </location>
</feature>
<protein>
    <submittedName>
        <fullName evidence="2">Uncharacterized protein</fullName>
    </submittedName>
</protein>